<dbReference type="Pfam" id="PF01535">
    <property type="entry name" value="PPR"/>
    <property type="match status" value="4"/>
</dbReference>
<accession>A0AAV7HPY2</accession>
<dbReference type="Proteomes" id="UP000775213">
    <property type="component" value="Unassembled WGS sequence"/>
</dbReference>
<keyword evidence="1" id="KW-0677">Repeat</keyword>
<dbReference type="PROSITE" id="PS51375">
    <property type="entry name" value="PPR"/>
    <property type="match status" value="5"/>
</dbReference>
<dbReference type="GO" id="GO:0003723">
    <property type="term" value="F:RNA binding"/>
    <property type="evidence" value="ECO:0007669"/>
    <property type="project" value="InterPro"/>
</dbReference>
<gene>
    <name evidence="4" type="ORF">IEQ34_000749</name>
</gene>
<evidence type="ECO:0000256" key="2">
    <source>
        <dbReference type="PROSITE-ProRule" id="PRU00708"/>
    </source>
</evidence>
<keyword evidence="5" id="KW-1185">Reference proteome</keyword>
<dbReference type="Pfam" id="PF13041">
    <property type="entry name" value="PPR_2"/>
    <property type="match status" value="2"/>
</dbReference>
<dbReference type="NCBIfam" id="TIGR00756">
    <property type="entry name" value="PPR"/>
    <property type="match status" value="4"/>
</dbReference>
<dbReference type="AlphaFoldDB" id="A0AAV7HPY2"/>
<feature type="repeat" description="PPR" evidence="2">
    <location>
        <begin position="231"/>
        <end position="266"/>
    </location>
</feature>
<evidence type="ECO:0000313" key="5">
    <source>
        <dbReference type="Proteomes" id="UP000775213"/>
    </source>
</evidence>
<dbReference type="EMBL" id="JAGFBR010000001">
    <property type="protein sequence ID" value="KAH0471026.1"/>
    <property type="molecule type" value="Genomic_DNA"/>
</dbReference>
<reference evidence="4 5" key="1">
    <citation type="journal article" date="2021" name="Hortic Res">
        <title>Chromosome-scale assembly of the Dendrobium chrysotoxum genome enhances the understanding of orchid evolution.</title>
        <authorList>
            <person name="Zhang Y."/>
            <person name="Zhang G.Q."/>
            <person name="Zhang D."/>
            <person name="Liu X.D."/>
            <person name="Xu X.Y."/>
            <person name="Sun W.H."/>
            <person name="Yu X."/>
            <person name="Zhu X."/>
            <person name="Wang Z.W."/>
            <person name="Zhao X."/>
            <person name="Zhong W.Y."/>
            <person name="Chen H."/>
            <person name="Yin W.L."/>
            <person name="Huang T."/>
            <person name="Niu S.C."/>
            <person name="Liu Z.J."/>
        </authorList>
    </citation>
    <scope>NUCLEOTIDE SEQUENCE [LARGE SCALE GENOMIC DNA]</scope>
    <source>
        <strain evidence="4">Lindl</strain>
    </source>
</reference>
<sequence>MMGRFLKALEDKLISRPLKSSATAKVAAPDISSISLSPATSEDPTPPQNHNASWSQRKNRSSSSISKANGAAELLNQSSSSLSRLKQTHAHLLRCSLLFLIDHSLPSLLLSHYASLSSPSAAFSVVSSSPNPSLHLYNRAIRALSKSRHALRLYARMPTLAISPDNFTFPFVLNSCAAAGDLPAGGELHSRILRTGFAGHLPVANALIDMYGKCAQLPLASRVFDQMPIHDLVSHNALLGAHARLGEDMLSARKVFDQMPEKNIISWNAMVVGYVNAGNLAAARSTFNAIPHRNVVSWTVMIVGHCKNGFVDDARELFDEMPQRNLVSWTVMIAGYTQSRRAKEALALFSEMQRFGVEPDSATMTCVISAISQLGSTELACWVGAYIDRRGIERNVRVLTALVDMYAKCGEVEQAFRLFDGIPSPDAFSYTALINGLASNGHCLEALKVFERMQAEAIRPDPITFIGVLSACGHSGLVQDGLRFWHSMVEDYGIKPCLDHYACVVDMLGRAGRLGDAYEMIQRMPAQPHVETLGAMLAACRTYGNVEIAESVAKELFVLEPENTGNYILLSSIYAEKGLWAEALRVRKLMRGNGAEKLPGSSWT</sequence>
<feature type="repeat" description="PPR" evidence="2">
    <location>
        <begin position="294"/>
        <end position="324"/>
    </location>
</feature>
<evidence type="ECO:0000313" key="4">
    <source>
        <dbReference type="EMBL" id="KAH0471026.1"/>
    </source>
</evidence>
<dbReference type="FunFam" id="1.25.40.10:FF:000090">
    <property type="entry name" value="Pentatricopeptide repeat-containing protein, chloroplastic"/>
    <property type="match status" value="1"/>
</dbReference>
<dbReference type="PANTHER" id="PTHR47926">
    <property type="entry name" value="PENTATRICOPEPTIDE REPEAT-CONTAINING PROTEIN"/>
    <property type="match status" value="1"/>
</dbReference>
<dbReference type="Gene3D" id="1.25.40.10">
    <property type="entry name" value="Tetratricopeptide repeat domain"/>
    <property type="match status" value="4"/>
</dbReference>
<feature type="repeat" description="PPR" evidence="2">
    <location>
        <begin position="461"/>
        <end position="496"/>
    </location>
</feature>
<proteinExistence type="predicted"/>
<dbReference type="InterPro" id="IPR046848">
    <property type="entry name" value="E_motif"/>
</dbReference>
<evidence type="ECO:0008006" key="6">
    <source>
        <dbReference type="Google" id="ProtNLM"/>
    </source>
</evidence>
<feature type="region of interest" description="Disordered" evidence="3">
    <location>
        <begin position="35"/>
        <end position="67"/>
    </location>
</feature>
<organism evidence="4 5">
    <name type="scientific">Dendrobium chrysotoxum</name>
    <name type="common">Orchid</name>
    <dbReference type="NCBI Taxonomy" id="161865"/>
    <lineage>
        <taxon>Eukaryota</taxon>
        <taxon>Viridiplantae</taxon>
        <taxon>Streptophyta</taxon>
        <taxon>Embryophyta</taxon>
        <taxon>Tracheophyta</taxon>
        <taxon>Spermatophyta</taxon>
        <taxon>Magnoliopsida</taxon>
        <taxon>Liliopsida</taxon>
        <taxon>Asparagales</taxon>
        <taxon>Orchidaceae</taxon>
        <taxon>Epidendroideae</taxon>
        <taxon>Malaxideae</taxon>
        <taxon>Dendrobiinae</taxon>
        <taxon>Dendrobium</taxon>
    </lineage>
</organism>
<dbReference type="PANTHER" id="PTHR47926:SF509">
    <property type="entry name" value="(WILD MALAYSIAN BANANA) HYPOTHETICAL PROTEIN"/>
    <property type="match status" value="1"/>
</dbReference>
<evidence type="ECO:0000256" key="1">
    <source>
        <dbReference type="ARBA" id="ARBA00022737"/>
    </source>
</evidence>
<dbReference type="Pfam" id="PF12854">
    <property type="entry name" value="PPR_1"/>
    <property type="match status" value="1"/>
</dbReference>
<feature type="repeat" description="PPR" evidence="2">
    <location>
        <begin position="325"/>
        <end position="359"/>
    </location>
</feature>
<dbReference type="InterPro" id="IPR046960">
    <property type="entry name" value="PPR_At4g14850-like_plant"/>
</dbReference>
<protein>
    <recommendedName>
        <fullName evidence="6">Pentatricopeptide repeat-containing protein</fullName>
    </recommendedName>
</protein>
<feature type="compositionally biased region" description="Polar residues" evidence="3">
    <location>
        <begin position="35"/>
        <end position="51"/>
    </location>
</feature>
<feature type="repeat" description="PPR" evidence="2">
    <location>
        <begin position="426"/>
        <end position="460"/>
    </location>
</feature>
<dbReference type="SUPFAM" id="SSF48452">
    <property type="entry name" value="TPR-like"/>
    <property type="match status" value="1"/>
</dbReference>
<evidence type="ECO:0000256" key="3">
    <source>
        <dbReference type="SAM" id="MobiDB-lite"/>
    </source>
</evidence>
<feature type="compositionally biased region" description="Low complexity" evidence="3">
    <location>
        <begin position="52"/>
        <end position="67"/>
    </location>
</feature>
<name>A0AAV7HPY2_DENCH</name>
<dbReference type="Pfam" id="PF20431">
    <property type="entry name" value="E_motif"/>
    <property type="match status" value="1"/>
</dbReference>
<comment type="caution">
    <text evidence="4">The sequence shown here is derived from an EMBL/GenBank/DDBJ whole genome shotgun (WGS) entry which is preliminary data.</text>
</comment>
<dbReference type="FunFam" id="1.25.40.10:FF:000348">
    <property type="entry name" value="Pentatricopeptide repeat-containing protein chloroplastic"/>
    <property type="match status" value="1"/>
</dbReference>
<dbReference type="InterPro" id="IPR002885">
    <property type="entry name" value="PPR_rpt"/>
</dbReference>
<dbReference type="GO" id="GO:0009451">
    <property type="term" value="P:RNA modification"/>
    <property type="evidence" value="ECO:0007669"/>
    <property type="project" value="InterPro"/>
</dbReference>
<dbReference type="InterPro" id="IPR011990">
    <property type="entry name" value="TPR-like_helical_dom_sf"/>
</dbReference>